<organism evidence="2 3">
    <name type="scientific">Porphyromonas catoniae F0037</name>
    <dbReference type="NCBI Taxonomy" id="1127696"/>
    <lineage>
        <taxon>Bacteria</taxon>
        <taxon>Pseudomonadati</taxon>
        <taxon>Bacteroidota</taxon>
        <taxon>Bacteroidia</taxon>
        <taxon>Bacteroidales</taxon>
        <taxon>Porphyromonadaceae</taxon>
        <taxon>Porphyromonas</taxon>
    </lineage>
</organism>
<dbReference type="PANTHER" id="PTHR32385">
    <property type="entry name" value="MANNOSYL PHOSPHORYLINOSITOL CERAMIDE SYNTHASE"/>
    <property type="match status" value="1"/>
</dbReference>
<accession>L1NHR5</accession>
<dbReference type="InterPro" id="IPR029044">
    <property type="entry name" value="Nucleotide-diphossugar_trans"/>
</dbReference>
<name>L1NHR5_9PORP</name>
<gene>
    <name evidence="2" type="ORF">HMPREF9134_00219</name>
</gene>
<proteinExistence type="predicted"/>
<dbReference type="InterPro" id="IPR051706">
    <property type="entry name" value="Glycosyltransferase_domain"/>
</dbReference>
<comment type="caution">
    <text evidence="2">The sequence shown here is derived from an EMBL/GenBank/DDBJ whole genome shotgun (WGS) entry which is preliminary data.</text>
</comment>
<dbReference type="RefSeq" id="WP_005468347.1">
    <property type="nucleotide sequence ID" value="NZ_KB291039.1"/>
</dbReference>
<evidence type="ECO:0000313" key="3">
    <source>
        <dbReference type="Proteomes" id="UP000010408"/>
    </source>
</evidence>
<dbReference type="EMBL" id="AMEQ01000007">
    <property type="protein sequence ID" value="EKY02923.1"/>
    <property type="molecule type" value="Genomic_DNA"/>
</dbReference>
<dbReference type="Pfam" id="PF04488">
    <property type="entry name" value="Gly_transf_sug"/>
    <property type="match status" value="1"/>
</dbReference>
<dbReference type="eggNOG" id="COG3774">
    <property type="taxonomic scope" value="Bacteria"/>
</dbReference>
<protein>
    <submittedName>
        <fullName evidence="2">Uncharacterized protein</fullName>
    </submittedName>
</protein>
<dbReference type="HOGENOM" id="CLU_085669_0_0_10"/>
<evidence type="ECO:0000256" key="1">
    <source>
        <dbReference type="ARBA" id="ARBA00022679"/>
    </source>
</evidence>
<evidence type="ECO:0000313" key="2">
    <source>
        <dbReference type="EMBL" id="EKY02923.1"/>
    </source>
</evidence>
<dbReference type="GO" id="GO:0016020">
    <property type="term" value="C:membrane"/>
    <property type="evidence" value="ECO:0007669"/>
    <property type="project" value="GOC"/>
</dbReference>
<dbReference type="GO" id="GO:0000030">
    <property type="term" value="F:mannosyltransferase activity"/>
    <property type="evidence" value="ECO:0007669"/>
    <property type="project" value="TreeGrafter"/>
</dbReference>
<keyword evidence="1" id="KW-0808">Transferase</keyword>
<dbReference type="GO" id="GO:0051999">
    <property type="term" value="P:mannosyl-inositol phosphorylceramide biosynthetic process"/>
    <property type="evidence" value="ECO:0007669"/>
    <property type="project" value="TreeGrafter"/>
</dbReference>
<dbReference type="InterPro" id="IPR007577">
    <property type="entry name" value="GlycoTrfase_DXD_sugar-bd_CS"/>
</dbReference>
<dbReference type="Gene3D" id="3.90.550.20">
    <property type="match status" value="1"/>
</dbReference>
<reference evidence="2 3" key="1">
    <citation type="submission" date="2012-05" db="EMBL/GenBank/DDBJ databases">
        <authorList>
            <person name="Weinstock G."/>
            <person name="Sodergren E."/>
            <person name="Lobos E.A."/>
            <person name="Fulton L."/>
            <person name="Fulton R."/>
            <person name="Courtney L."/>
            <person name="Fronick C."/>
            <person name="O'Laughlin M."/>
            <person name="Godfrey J."/>
            <person name="Wilson R.M."/>
            <person name="Miner T."/>
            <person name="Farmer C."/>
            <person name="Delehaunty K."/>
            <person name="Cordes M."/>
            <person name="Minx P."/>
            <person name="Tomlinson C."/>
            <person name="Chen J."/>
            <person name="Wollam A."/>
            <person name="Pepin K.H."/>
            <person name="Bhonagiri V."/>
            <person name="Zhang X."/>
            <person name="Suruliraj S."/>
            <person name="Warren W."/>
            <person name="Mitreva M."/>
            <person name="Mardis E.R."/>
            <person name="Wilson R.K."/>
        </authorList>
    </citation>
    <scope>NUCLEOTIDE SEQUENCE [LARGE SCALE GENOMIC DNA]</scope>
    <source>
        <strain evidence="2 3">F0037</strain>
    </source>
</reference>
<dbReference type="AlphaFoldDB" id="L1NHR5"/>
<dbReference type="SUPFAM" id="SSF53448">
    <property type="entry name" value="Nucleotide-diphospho-sugar transferases"/>
    <property type="match status" value="1"/>
</dbReference>
<dbReference type="PATRIC" id="fig|1127696.3.peg.181"/>
<dbReference type="Proteomes" id="UP000010408">
    <property type="component" value="Unassembled WGS sequence"/>
</dbReference>
<dbReference type="PANTHER" id="PTHR32385:SF15">
    <property type="entry name" value="INOSITOL PHOSPHOCERAMIDE MANNOSYLTRANSFERASE 1"/>
    <property type="match status" value="1"/>
</dbReference>
<sequence length="300" mass="35272">MKPKSYYEGLLPQPSLELAPIPKRIHQIYIGRSAHELAPEMQANIQHLRELNPEWEYRLWDEEAIETFVKEVYGEGVYHYYKMISPNYRAAQSDFVRYLLIYHFGGVYLDVKSTFYKPLDEVLTERDQFILYHWDNEGEGCYKGFGFFKDLPLTKFPYGEYHQGFVIGRAKHPILHAVIAEAMCRLDRYNPFTTGVGLLGVLRTTGPIMYSLTIEEAKRKLPEEQYRHIRSIEVLSGRISIYDDAGAFAHRKKLSNYHNQLAAVSLNGSERYTHYLHYFFYARWAIRVLMDKVNQRLHKG</sequence>